<protein>
    <submittedName>
        <fullName evidence="3">Uncharacterized protein</fullName>
    </submittedName>
</protein>
<sequence>MDAFVQSRRLRLQPAQRCPLINPGTAPALNCCARVPSSSSSSREFQHAAFYHVPARSTSRSRDNAAAFGPGALTTQVLSPAPRRDITNRTVSQRPLNRALNCTLVPHRSCCPRGTVVAYVRGRSLAALQVSPAIAAWLRPWFSHTSTSVTISVLARRTQNAVLCANGVPFASTCHLTEFSRGLHMDASRTFVGQTVAASVVALLVVSAGANPYKRNVAYVWPFEAQPHLAFDLDTIDTRTARTERLFKRQIVDASLFKDERYVLCGGADFKTGDPFSSSVLLWTRAAPVTGTGHPDQSVPICVSFSVRDNEALTGDPIEASALTPDTWYWYRFADCTNASTISPLGRTRTFASPNTPAAEVNGDVPLKLAVFSCSNFPFGFFNACCVARENVSADAFVHLGDYMYETKDCVYTTSR</sequence>
<proteinExistence type="predicted"/>
<accession>A0A165BDB7</accession>
<dbReference type="PANTHER" id="PTHR43606">
    <property type="entry name" value="PHOSPHATASE, PUTATIVE (AFU_ORTHOLOGUE AFUA_6G08710)-RELATED"/>
    <property type="match status" value="1"/>
</dbReference>
<evidence type="ECO:0000259" key="2">
    <source>
        <dbReference type="Pfam" id="PF16655"/>
    </source>
</evidence>
<dbReference type="AlphaFoldDB" id="A0A165BDB7"/>
<feature type="domain" description="Phospholipase D N-terminal" evidence="2">
    <location>
        <begin position="272"/>
        <end position="350"/>
    </location>
</feature>
<evidence type="ECO:0000313" key="3">
    <source>
        <dbReference type="EMBL" id="KZV80375.1"/>
    </source>
</evidence>
<dbReference type="Proteomes" id="UP000077266">
    <property type="component" value="Unassembled WGS sequence"/>
</dbReference>
<evidence type="ECO:0000313" key="4">
    <source>
        <dbReference type="Proteomes" id="UP000077266"/>
    </source>
</evidence>
<dbReference type="Gene3D" id="3.60.21.70">
    <property type="entry name" value="PhoD-like phosphatase"/>
    <property type="match status" value="1"/>
</dbReference>
<dbReference type="InterPro" id="IPR018946">
    <property type="entry name" value="PhoD-like_MPP"/>
</dbReference>
<dbReference type="OrthoDB" id="29024at2759"/>
<gene>
    <name evidence="3" type="ORF">EXIGLDRAFT_845609</name>
</gene>
<reference evidence="3 4" key="1">
    <citation type="journal article" date="2016" name="Mol. Biol. Evol.">
        <title>Comparative Genomics of Early-Diverging Mushroom-Forming Fungi Provides Insights into the Origins of Lignocellulose Decay Capabilities.</title>
        <authorList>
            <person name="Nagy L.G."/>
            <person name="Riley R."/>
            <person name="Tritt A."/>
            <person name="Adam C."/>
            <person name="Daum C."/>
            <person name="Floudas D."/>
            <person name="Sun H."/>
            <person name="Yadav J.S."/>
            <person name="Pangilinan J."/>
            <person name="Larsson K.H."/>
            <person name="Matsuura K."/>
            <person name="Barry K."/>
            <person name="Labutti K."/>
            <person name="Kuo R."/>
            <person name="Ohm R.A."/>
            <person name="Bhattacharya S.S."/>
            <person name="Shirouzu T."/>
            <person name="Yoshinaga Y."/>
            <person name="Martin F.M."/>
            <person name="Grigoriev I.V."/>
            <person name="Hibbett D.S."/>
        </authorList>
    </citation>
    <scope>NUCLEOTIDE SEQUENCE [LARGE SCALE GENOMIC DNA]</scope>
    <source>
        <strain evidence="3 4">HHB12029</strain>
    </source>
</reference>
<dbReference type="InterPro" id="IPR038607">
    <property type="entry name" value="PhoD-like_sf"/>
</dbReference>
<dbReference type="Pfam" id="PF16655">
    <property type="entry name" value="PhoD_N"/>
    <property type="match status" value="1"/>
</dbReference>
<keyword evidence="4" id="KW-1185">Reference proteome</keyword>
<organism evidence="3 4">
    <name type="scientific">Exidia glandulosa HHB12029</name>
    <dbReference type="NCBI Taxonomy" id="1314781"/>
    <lineage>
        <taxon>Eukaryota</taxon>
        <taxon>Fungi</taxon>
        <taxon>Dikarya</taxon>
        <taxon>Basidiomycota</taxon>
        <taxon>Agaricomycotina</taxon>
        <taxon>Agaricomycetes</taxon>
        <taxon>Auriculariales</taxon>
        <taxon>Exidiaceae</taxon>
        <taxon>Exidia</taxon>
    </lineage>
</organism>
<dbReference type="Pfam" id="PF09423">
    <property type="entry name" value="PhoD"/>
    <property type="match status" value="1"/>
</dbReference>
<dbReference type="InParanoid" id="A0A165BDB7"/>
<dbReference type="PANTHER" id="PTHR43606:SF7">
    <property type="entry name" value="PHOSPHATASE, PUTATIVE (AFU_ORTHOLOGUE AFUA_6G08710)-RELATED"/>
    <property type="match status" value="1"/>
</dbReference>
<dbReference type="EMBL" id="KV426490">
    <property type="protein sequence ID" value="KZV80375.1"/>
    <property type="molecule type" value="Genomic_DNA"/>
</dbReference>
<feature type="domain" description="PhoD-like phosphatase metallophosphatase" evidence="1">
    <location>
        <begin position="369"/>
        <end position="408"/>
    </location>
</feature>
<dbReference type="InterPro" id="IPR032093">
    <property type="entry name" value="PhoD_N"/>
</dbReference>
<dbReference type="STRING" id="1314781.A0A165BDB7"/>
<evidence type="ECO:0000259" key="1">
    <source>
        <dbReference type="Pfam" id="PF09423"/>
    </source>
</evidence>
<dbReference type="InterPro" id="IPR052900">
    <property type="entry name" value="Phospholipid_Metab_Enz"/>
</dbReference>
<name>A0A165BDB7_EXIGL</name>